<accession>A0ABT1DT35</accession>
<organism evidence="2 3">
    <name type="scientific">Paractinoplanes aksuensis</name>
    <dbReference type="NCBI Taxonomy" id="2939490"/>
    <lineage>
        <taxon>Bacteria</taxon>
        <taxon>Bacillati</taxon>
        <taxon>Actinomycetota</taxon>
        <taxon>Actinomycetes</taxon>
        <taxon>Micromonosporales</taxon>
        <taxon>Micromonosporaceae</taxon>
        <taxon>Paractinoplanes</taxon>
    </lineage>
</organism>
<keyword evidence="3" id="KW-1185">Reference proteome</keyword>
<feature type="chain" id="PRO_5046820563" evidence="1">
    <location>
        <begin position="25"/>
        <end position="59"/>
    </location>
</feature>
<protein>
    <submittedName>
        <fullName evidence="2">Uncharacterized protein</fullName>
    </submittedName>
</protein>
<comment type="caution">
    <text evidence="2">The sequence shown here is derived from an EMBL/GenBank/DDBJ whole genome shotgun (WGS) entry which is preliminary data.</text>
</comment>
<gene>
    <name evidence="2" type="ORF">M1L60_19970</name>
</gene>
<reference evidence="2 3" key="1">
    <citation type="submission" date="2022-06" db="EMBL/GenBank/DDBJ databases">
        <title>New Species of the Genus Actinoplanes, ActinopZanes ferrugineus.</title>
        <authorList>
            <person name="Ding P."/>
        </authorList>
    </citation>
    <scope>NUCLEOTIDE SEQUENCE [LARGE SCALE GENOMIC DNA]</scope>
    <source>
        <strain evidence="2 3">TRM88003</strain>
    </source>
</reference>
<evidence type="ECO:0000313" key="2">
    <source>
        <dbReference type="EMBL" id="MCO8272876.1"/>
    </source>
</evidence>
<dbReference type="EMBL" id="JAMYJR010000021">
    <property type="protein sequence ID" value="MCO8272876.1"/>
    <property type="molecule type" value="Genomic_DNA"/>
</dbReference>
<proteinExistence type="predicted"/>
<dbReference type="Proteomes" id="UP001523369">
    <property type="component" value="Unassembled WGS sequence"/>
</dbReference>
<evidence type="ECO:0000313" key="3">
    <source>
        <dbReference type="Proteomes" id="UP001523369"/>
    </source>
</evidence>
<feature type="signal peptide" evidence="1">
    <location>
        <begin position="1"/>
        <end position="24"/>
    </location>
</feature>
<keyword evidence="1" id="KW-0732">Signal</keyword>
<sequence>MSMQLRFAALVAASALVGLSVLFASEPVSSTSQVAAAKTFVVIEPEVDDCPWKTTDPAA</sequence>
<dbReference type="RefSeq" id="WP_253238963.1">
    <property type="nucleotide sequence ID" value="NZ_JAMYJR010000021.1"/>
</dbReference>
<name>A0ABT1DT35_9ACTN</name>
<evidence type="ECO:0000256" key="1">
    <source>
        <dbReference type="SAM" id="SignalP"/>
    </source>
</evidence>